<keyword evidence="1" id="KW-1133">Transmembrane helix</keyword>
<keyword evidence="1" id="KW-0812">Transmembrane</keyword>
<evidence type="ECO:0000313" key="3">
    <source>
        <dbReference type="Proteomes" id="UP001461163"/>
    </source>
</evidence>
<gene>
    <name evidence="2" type="ORF">WNY77_04270</name>
</gene>
<proteinExistence type="predicted"/>
<feature type="transmembrane region" description="Helical" evidence="1">
    <location>
        <begin position="6"/>
        <end position="25"/>
    </location>
</feature>
<sequence>MDIFAVLLAGSIPLIGIILAIIFVASHKRIAVAQEEMANAHSEIAKQLASISTELRHNNK</sequence>
<organism evidence="2 3">
    <name type="scientific">Paraglaciecola mesophila</name>
    <dbReference type="NCBI Taxonomy" id="197222"/>
    <lineage>
        <taxon>Bacteria</taxon>
        <taxon>Pseudomonadati</taxon>
        <taxon>Pseudomonadota</taxon>
        <taxon>Gammaproteobacteria</taxon>
        <taxon>Alteromonadales</taxon>
        <taxon>Alteromonadaceae</taxon>
        <taxon>Paraglaciecola</taxon>
    </lineage>
</organism>
<evidence type="ECO:0000313" key="2">
    <source>
        <dbReference type="EMBL" id="MEM5496609.1"/>
    </source>
</evidence>
<name>A0ABU9SRV1_9ALTE</name>
<evidence type="ECO:0000256" key="1">
    <source>
        <dbReference type="SAM" id="Phobius"/>
    </source>
</evidence>
<accession>A0ABU9SRV1</accession>
<keyword evidence="3" id="KW-1185">Reference proteome</keyword>
<dbReference type="Proteomes" id="UP001461163">
    <property type="component" value="Unassembled WGS sequence"/>
</dbReference>
<reference evidence="2 3" key="1">
    <citation type="submission" date="2024-03" db="EMBL/GenBank/DDBJ databases">
        <title>Community enrichment and isolation of bacterial strains for fucoidan degradation.</title>
        <authorList>
            <person name="Sichert A."/>
        </authorList>
    </citation>
    <scope>NUCLEOTIDE SEQUENCE [LARGE SCALE GENOMIC DNA]</scope>
    <source>
        <strain evidence="2 3">AS12</strain>
    </source>
</reference>
<keyword evidence="1" id="KW-0472">Membrane</keyword>
<dbReference type="RefSeq" id="WP_006992213.1">
    <property type="nucleotide sequence ID" value="NZ_JBBMQS010000002.1"/>
</dbReference>
<dbReference type="EMBL" id="JBBMQS010000002">
    <property type="protein sequence ID" value="MEM5496609.1"/>
    <property type="molecule type" value="Genomic_DNA"/>
</dbReference>
<protein>
    <submittedName>
        <fullName evidence="2">Uncharacterized protein</fullName>
    </submittedName>
</protein>
<comment type="caution">
    <text evidence="2">The sequence shown here is derived from an EMBL/GenBank/DDBJ whole genome shotgun (WGS) entry which is preliminary data.</text>
</comment>